<evidence type="ECO:0000313" key="8">
    <source>
        <dbReference type="Proteomes" id="UP000422232"/>
    </source>
</evidence>
<dbReference type="EMBL" id="CP038908">
    <property type="protein sequence ID" value="QGO07303.1"/>
    <property type="molecule type" value="Genomic_DNA"/>
</dbReference>
<evidence type="ECO:0000256" key="5">
    <source>
        <dbReference type="ARBA" id="ARBA00023239"/>
    </source>
</evidence>
<dbReference type="PANTHER" id="PTHR42844">
    <property type="entry name" value="DIHYDRONEOPTERIN ALDOLASE 1-RELATED"/>
    <property type="match status" value="1"/>
</dbReference>
<evidence type="ECO:0000256" key="6">
    <source>
        <dbReference type="RuleBase" id="RU362079"/>
    </source>
</evidence>
<reference evidence="7 8" key="1">
    <citation type="submission" date="2019-04" db="EMBL/GenBank/DDBJ databases">
        <title>Complete genome sequencing of Piscirickettsia salmonis strain Psal-009.</title>
        <authorList>
            <person name="Schober I."/>
            <person name="Bunk B."/>
            <person name="Sproer C."/>
            <person name="Carril G.P."/>
            <person name="Riedel T."/>
            <person name="Flores-Herrera P.A."/>
            <person name="Nourdin-Galindo G."/>
            <person name="Marshall S.H."/>
            <person name="Overmann J."/>
        </authorList>
    </citation>
    <scope>NUCLEOTIDE SEQUENCE [LARGE SCALE GENOMIC DNA]</scope>
    <source>
        <strain evidence="7 8">Psal-009</strain>
    </source>
</reference>
<evidence type="ECO:0000256" key="2">
    <source>
        <dbReference type="ARBA" id="ARBA00005013"/>
    </source>
</evidence>
<dbReference type="InterPro" id="IPR006156">
    <property type="entry name" value="Dihydroneopterin_aldolase"/>
</dbReference>
<comment type="similarity">
    <text evidence="3 6">Belongs to the DHNA family.</text>
</comment>
<keyword evidence="5 6" id="KW-0456">Lyase</keyword>
<dbReference type="GO" id="GO:0005737">
    <property type="term" value="C:cytoplasm"/>
    <property type="evidence" value="ECO:0007669"/>
    <property type="project" value="TreeGrafter"/>
</dbReference>
<dbReference type="AlphaFoldDB" id="A0A9Q6LVL8"/>
<comment type="pathway">
    <text evidence="2 6">Cofactor biosynthesis; tetrahydrofolate biosynthesis; 2-amino-4-hydroxy-6-hydroxymethyl-7,8-dihydropteridine diphosphate from 7,8-dihydroneopterin triphosphate: step 3/4.</text>
</comment>
<protein>
    <recommendedName>
        <fullName evidence="6">7,8-dihydroneopterin aldolase</fullName>
        <ecNumber evidence="6">4.1.2.25</ecNumber>
    </recommendedName>
</protein>
<dbReference type="GO" id="GO:0046654">
    <property type="term" value="P:tetrahydrofolate biosynthetic process"/>
    <property type="evidence" value="ECO:0007669"/>
    <property type="project" value="UniProtKB-UniRule"/>
</dbReference>
<dbReference type="SMART" id="SM00905">
    <property type="entry name" value="FolB"/>
    <property type="match status" value="1"/>
</dbReference>
<evidence type="ECO:0000256" key="1">
    <source>
        <dbReference type="ARBA" id="ARBA00001353"/>
    </source>
</evidence>
<gene>
    <name evidence="7" type="primary">folB</name>
    <name evidence="7" type="ORF">Psal009_03246</name>
</gene>
<dbReference type="GeneID" id="66742172"/>
<name>A0A9Q6LVL8_PISSA</name>
<dbReference type="GO" id="GO:0046656">
    <property type="term" value="P:folic acid biosynthetic process"/>
    <property type="evidence" value="ECO:0007669"/>
    <property type="project" value="UniProtKB-UniRule"/>
</dbReference>
<evidence type="ECO:0000256" key="4">
    <source>
        <dbReference type="ARBA" id="ARBA00022909"/>
    </source>
</evidence>
<keyword evidence="4 6" id="KW-0289">Folate biosynthesis</keyword>
<dbReference type="EC" id="4.1.2.25" evidence="6"/>
<evidence type="ECO:0000313" key="7">
    <source>
        <dbReference type="EMBL" id="QGO07303.1"/>
    </source>
</evidence>
<dbReference type="Gene3D" id="3.30.1130.10">
    <property type="match status" value="1"/>
</dbReference>
<comment type="function">
    <text evidence="6">Catalyzes the conversion of 7,8-dihydroneopterin to 6-hydroxymethyl-7,8-dihydropterin.</text>
</comment>
<dbReference type="Pfam" id="PF02152">
    <property type="entry name" value="FolB"/>
    <property type="match status" value="1"/>
</dbReference>
<dbReference type="SUPFAM" id="SSF55620">
    <property type="entry name" value="Tetrahydrobiopterin biosynthesis enzymes-like"/>
    <property type="match status" value="1"/>
</dbReference>
<comment type="catalytic activity">
    <reaction evidence="1 6">
        <text>7,8-dihydroneopterin = 6-hydroxymethyl-7,8-dihydropterin + glycolaldehyde</text>
        <dbReference type="Rhea" id="RHEA:10540"/>
        <dbReference type="ChEBI" id="CHEBI:17001"/>
        <dbReference type="ChEBI" id="CHEBI:17071"/>
        <dbReference type="ChEBI" id="CHEBI:44841"/>
        <dbReference type="EC" id="4.1.2.25"/>
    </reaction>
</comment>
<organism evidence="7 8">
    <name type="scientific">Piscirickettsia salmonis</name>
    <dbReference type="NCBI Taxonomy" id="1238"/>
    <lineage>
        <taxon>Bacteria</taxon>
        <taxon>Pseudomonadati</taxon>
        <taxon>Pseudomonadota</taxon>
        <taxon>Gammaproteobacteria</taxon>
        <taxon>Thiotrichales</taxon>
        <taxon>Piscirickettsiaceae</taxon>
        <taxon>Piscirickettsia</taxon>
    </lineage>
</organism>
<dbReference type="PANTHER" id="PTHR42844:SF1">
    <property type="entry name" value="DIHYDRONEOPTERIN ALDOLASE 1-RELATED"/>
    <property type="match status" value="1"/>
</dbReference>
<dbReference type="InterPro" id="IPR043133">
    <property type="entry name" value="GTP-CH-I_C/QueF"/>
</dbReference>
<proteinExistence type="inferred from homology"/>
<accession>A0A9Q6LVL8</accession>
<dbReference type="RefSeq" id="WP_016209257.1">
    <property type="nucleotide sequence ID" value="NZ_CP012413.1"/>
</dbReference>
<dbReference type="GO" id="GO:0004150">
    <property type="term" value="F:dihydroneopterin aldolase activity"/>
    <property type="evidence" value="ECO:0007669"/>
    <property type="project" value="UniProtKB-UniRule"/>
</dbReference>
<evidence type="ECO:0000256" key="3">
    <source>
        <dbReference type="ARBA" id="ARBA00005708"/>
    </source>
</evidence>
<dbReference type="NCBIfam" id="TIGR00525">
    <property type="entry name" value="folB"/>
    <property type="match status" value="1"/>
</dbReference>
<dbReference type="NCBIfam" id="TIGR00526">
    <property type="entry name" value="folB_dom"/>
    <property type="match status" value="1"/>
</dbReference>
<dbReference type="Proteomes" id="UP000422232">
    <property type="component" value="Chromosome"/>
</dbReference>
<keyword evidence="8" id="KW-1185">Reference proteome</keyword>
<dbReference type="InterPro" id="IPR006157">
    <property type="entry name" value="FolB_dom"/>
</dbReference>
<sequence length="118" mass="13592">MLGQIFIKNLVQQASIGVHSWEKEIKQRLEFDITIDFNIARAIETDDCKDTVDYTVITQLVNNLINQQHFNLIETLAYQISSAIYKKYPEIKASKITVRKPSAVAMTDTVGITFKYEY</sequence>